<evidence type="ECO:0000313" key="2">
    <source>
        <dbReference type="EMBL" id="MBB4881669.1"/>
    </source>
</evidence>
<dbReference type="CDD" id="cd07247">
    <property type="entry name" value="SgaA_N_like"/>
    <property type="match status" value="2"/>
</dbReference>
<dbReference type="OrthoDB" id="9793039at2"/>
<keyword evidence="2" id="KW-0456">Lyase</keyword>
<proteinExistence type="predicted"/>
<dbReference type="PROSITE" id="PS51819">
    <property type="entry name" value="VOC"/>
    <property type="match status" value="2"/>
</dbReference>
<dbReference type="Pfam" id="PF00903">
    <property type="entry name" value="Glyoxalase"/>
    <property type="match status" value="1"/>
</dbReference>
<gene>
    <name evidence="2" type="ORF">BJ976_000020</name>
</gene>
<dbReference type="InterPro" id="IPR004360">
    <property type="entry name" value="Glyas_Fos-R_dOase_dom"/>
</dbReference>
<dbReference type="InterPro" id="IPR037523">
    <property type="entry name" value="VOC_core"/>
</dbReference>
<evidence type="ECO:0000313" key="3">
    <source>
        <dbReference type="Proteomes" id="UP000560081"/>
    </source>
</evidence>
<sequence length="278" mass="29631">MTEQQNRIPAGAPIWIDHLSGGFARQQEFYEALFGWTFEDQGEEYGHYRMIRAGEATVGGAMDAAQMPPGPDGAPAEGPAVWSVYLRSDDVDETLRLAREHGGSVHMEPRDVGPLGRMAVVVTPGGEYVGFWQPGEFGGHDLPLAPGTSVWFEVMSKDVAADADFYRAVCGWDLVPMGADGQGDDASEGEGDEPAYATNGAGEAATAGLCDAAQWLPEDVPSHWRVYFRTADMAASVRALEEHGGRVVDGPMDSPFGVVATVLDPAGATFQLIQTPEG</sequence>
<dbReference type="InterPro" id="IPR041581">
    <property type="entry name" value="Glyoxalase_6"/>
</dbReference>
<dbReference type="Proteomes" id="UP000560081">
    <property type="component" value="Unassembled WGS sequence"/>
</dbReference>
<comment type="caution">
    <text evidence="2">The sequence shown here is derived from an EMBL/GenBank/DDBJ whole genome shotgun (WGS) entry which is preliminary data.</text>
</comment>
<dbReference type="Pfam" id="PF18029">
    <property type="entry name" value="Glyoxalase_6"/>
    <property type="match status" value="1"/>
</dbReference>
<reference evidence="2 3" key="1">
    <citation type="submission" date="2020-08" db="EMBL/GenBank/DDBJ databases">
        <title>Sequencing the genomes of 1000 actinobacteria strains.</title>
        <authorList>
            <person name="Klenk H.-P."/>
        </authorList>
    </citation>
    <scope>NUCLEOTIDE SEQUENCE [LARGE SCALE GENOMIC DNA]</scope>
    <source>
        <strain evidence="2 3">DSM 19079</strain>
    </source>
</reference>
<keyword evidence="3" id="KW-1185">Reference proteome</keyword>
<dbReference type="InterPro" id="IPR029068">
    <property type="entry name" value="Glyas_Bleomycin-R_OHBP_Dase"/>
</dbReference>
<dbReference type="EMBL" id="JACHMC010000001">
    <property type="protein sequence ID" value="MBB4881669.1"/>
    <property type="molecule type" value="Genomic_DNA"/>
</dbReference>
<protein>
    <submittedName>
        <fullName evidence="2">Putative enzyme related to lactoylglutathione lyase</fullName>
    </submittedName>
</protein>
<feature type="domain" description="VOC" evidence="1">
    <location>
        <begin position="12"/>
        <end position="134"/>
    </location>
</feature>
<organism evidence="2 3">
    <name type="scientific">Micrococcus flavus</name>
    <dbReference type="NCBI Taxonomy" id="384602"/>
    <lineage>
        <taxon>Bacteria</taxon>
        <taxon>Bacillati</taxon>
        <taxon>Actinomycetota</taxon>
        <taxon>Actinomycetes</taxon>
        <taxon>Micrococcales</taxon>
        <taxon>Micrococcaceae</taxon>
        <taxon>Micrococcus</taxon>
    </lineage>
</organism>
<dbReference type="Gene3D" id="3.10.180.10">
    <property type="entry name" value="2,3-Dihydroxybiphenyl 1,2-Dioxygenase, domain 1"/>
    <property type="match status" value="2"/>
</dbReference>
<dbReference type="PANTHER" id="PTHR33993">
    <property type="entry name" value="GLYOXALASE-RELATED"/>
    <property type="match status" value="1"/>
</dbReference>
<feature type="domain" description="VOC" evidence="1">
    <location>
        <begin position="148"/>
        <end position="275"/>
    </location>
</feature>
<evidence type="ECO:0000259" key="1">
    <source>
        <dbReference type="PROSITE" id="PS51819"/>
    </source>
</evidence>
<dbReference type="AlphaFoldDB" id="A0A4Y8WUJ2"/>
<dbReference type="RefSeq" id="WP_135030908.1">
    <property type="nucleotide sequence ID" value="NZ_BMLA01000015.1"/>
</dbReference>
<name>A0A4Y8WUJ2_9MICC</name>
<dbReference type="SUPFAM" id="SSF54593">
    <property type="entry name" value="Glyoxalase/Bleomycin resistance protein/Dihydroxybiphenyl dioxygenase"/>
    <property type="match status" value="2"/>
</dbReference>
<dbReference type="InterPro" id="IPR052164">
    <property type="entry name" value="Anthracycline_SecMetBiosynth"/>
</dbReference>
<accession>A0A4Y8WUJ2</accession>
<dbReference type="PANTHER" id="PTHR33993:SF14">
    <property type="entry name" value="GB|AAF24581.1"/>
    <property type="match status" value="1"/>
</dbReference>
<dbReference type="GO" id="GO:0016829">
    <property type="term" value="F:lyase activity"/>
    <property type="evidence" value="ECO:0007669"/>
    <property type="project" value="UniProtKB-KW"/>
</dbReference>